<reference evidence="1 2" key="1">
    <citation type="submission" date="2024-03" db="EMBL/GenBank/DDBJ databases">
        <title>The genome assembly and annotation of the cricket Gryllus longicercus Weissman &amp; Gray.</title>
        <authorList>
            <person name="Szrajer S."/>
            <person name="Gray D."/>
            <person name="Ylla G."/>
        </authorList>
    </citation>
    <scope>NUCLEOTIDE SEQUENCE [LARGE SCALE GENOMIC DNA]</scope>
    <source>
        <strain evidence="1">DAG 2021-001</strain>
        <tissue evidence="1">Whole body minus gut</tissue>
    </source>
</reference>
<dbReference type="AlphaFoldDB" id="A0AAN9VM55"/>
<evidence type="ECO:0000313" key="2">
    <source>
        <dbReference type="Proteomes" id="UP001378592"/>
    </source>
</evidence>
<protein>
    <submittedName>
        <fullName evidence="1">Uncharacterized protein</fullName>
    </submittedName>
</protein>
<dbReference type="EMBL" id="JAZDUA010000411">
    <property type="protein sequence ID" value="KAK7792927.1"/>
    <property type="molecule type" value="Genomic_DNA"/>
</dbReference>
<sequence length="119" mass="13293">MLKRVLSNEDYTDRDMWRLGCERLLLAILLPHVSGDQSGENSLYPDGGKYLLRDPPTHTHTTDRSASDLVTQQGEIAATSRDKTCTTLTGVMTSAVDLRNHESIIQSIKNRKRKGIACH</sequence>
<evidence type="ECO:0000313" key="1">
    <source>
        <dbReference type="EMBL" id="KAK7792927.1"/>
    </source>
</evidence>
<organism evidence="1 2">
    <name type="scientific">Gryllus longicercus</name>
    <dbReference type="NCBI Taxonomy" id="2509291"/>
    <lineage>
        <taxon>Eukaryota</taxon>
        <taxon>Metazoa</taxon>
        <taxon>Ecdysozoa</taxon>
        <taxon>Arthropoda</taxon>
        <taxon>Hexapoda</taxon>
        <taxon>Insecta</taxon>
        <taxon>Pterygota</taxon>
        <taxon>Neoptera</taxon>
        <taxon>Polyneoptera</taxon>
        <taxon>Orthoptera</taxon>
        <taxon>Ensifera</taxon>
        <taxon>Gryllidea</taxon>
        <taxon>Grylloidea</taxon>
        <taxon>Gryllidae</taxon>
        <taxon>Gryllinae</taxon>
        <taxon>Gryllus</taxon>
    </lineage>
</organism>
<keyword evidence="2" id="KW-1185">Reference proteome</keyword>
<proteinExistence type="predicted"/>
<comment type="caution">
    <text evidence="1">The sequence shown here is derived from an EMBL/GenBank/DDBJ whole genome shotgun (WGS) entry which is preliminary data.</text>
</comment>
<accession>A0AAN9VM55</accession>
<name>A0AAN9VM55_9ORTH</name>
<dbReference type="Proteomes" id="UP001378592">
    <property type="component" value="Unassembled WGS sequence"/>
</dbReference>
<gene>
    <name evidence="1" type="ORF">R5R35_008069</name>
</gene>